<gene>
    <name evidence="1" type="ORF">BPAE_0053g00310</name>
</gene>
<organism evidence="1 2">
    <name type="scientific">Botrytis paeoniae</name>
    <dbReference type="NCBI Taxonomy" id="278948"/>
    <lineage>
        <taxon>Eukaryota</taxon>
        <taxon>Fungi</taxon>
        <taxon>Dikarya</taxon>
        <taxon>Ascomycota</taxon>
        <taxon>Pezizomycotina</taxon>
        <taxon>Leotiomycetes</taxon>
        <taxon>Helotiales</taxon>
        <taxon>Sclerotiniaceae</taxon>
        <taxon>Botrytis</taxon>
    </lineage>
</organism>
<reference evidence="1 2" key="1">
    <citation type="submission" date="2017-12" db="EMBL/GenBank/DDBJ databases">
        <title>Comparative genomics of Botrytis spp.</title>
        <authorList>
            <person name="Valero-Jimenez C.A."/>
            <person name="Tapia P."/>
            <person name="Veloso J."/>
            <person name="Silva-Moreno E."/>
            <person name="Staats M."/>
            <person name="Valdes J.H."/>
            <person name="Van Kan J.A.L."/>
        </authorList>
    </citation>
    <scope>NUCLEOTIDE SEQUENCE [LARGE SCALE GENOMIC DNA]</scope>
    <source>
        <strain evidence="1 2">Bp0003</strain>
    </source>
</reference>
<sequence>MSCKHQQYTATRLSGPFVFARLYKYHTSDLIQSVKDSLNPSGDEFKVLQEAILYPFLREMDASDHERLSLKSLDLIFSIFNAYFFRNNLPQDTEIVRKNDNDSSLTPQLSLPFKAAPSLRNFAATTRITHDPARKIDYNKPPYITLPFKGTSFTNSSPGDDVSALRSNNWSLSTMVQLPQTQLSEQDYHL</sequence>
<evidence type="ECO:0000313" key="1">
    <source>
        <dbReference type="EMBL" id="TGO26777.1"/>
    </source>
</evidence>
<accession>A0A4Z1FYB6</accession>
<dbReference type="EMBL" id="PQXI01000053">
    <property type="protein sequence ID" value="TGO26777.1"/>
    <property type="molecule type" value="Genomic_DNA"/>
</dbReference>
<dbReference type="AlphaFoldDB" id="A0A4Z1FYB6"/>
<proteinExistence type="predicted"/>
<name>A0A4Z1FYB6_9HELO</name>
<dbReference type="Proteomes" id="UP000297910">
    <property type="component" value="Unassembled WGS sequence"/>
</dbReference>
<keyword evidence="2" id="KW-1185">Reference proteome</keyword>
<evidence type="ECO:0000313" key="2">
    <source>
        <dbReference type="Proteomes" id="UP000297910"/>
    </source>
</evidence>
<protein>
    <submittedName>
        <fullName evidence="1">Uncharacterized protein</fullName>
    </submittedName>
</protein>
<comment type="caution">
    <text evidence="1">The sequence shown here is derived from an EMBL/GenBank/DDBJ whole genome shotgun (WGS) entry which is preliminary data.</text>
</comment>